<dbReference type="Proteomes" id="UP000642819">
    <property type="component" value="Unassembled WGS sequence"/>
</dbReference>
<dbReference type="EMBL" id="BMXK01000003">
    <property type="protein sequence ID" value="GHD02650.1"/>
    <property type="molecule type" value="Genomic_DNA"/>
</dbReference>
<dbReference type="InterPro" id="IPR015856">
    <property type="entry name" value="ABC_transpr_CbiO/EcfA_su"/>
</dbReference>
<dbReference type="InterPro" id="IPR027417">
    <property type="entry name" value="P-loop_NTPase"/>
</dbReference>
<dbReference type="InterPro" id="IPR017871">
    <property type="entry name" value="ABC_transporter-like_CS"/>
</dbReference>
<dbReference type="PANTHER" id="PTHR43553:SF24">
    <property type="entry name" value="ENERGY-COUPLING FACTOR TRANSPORTER ATP-BINDING PROTEIN ECFA1"/>
    <property type="match status" value="1"/>
</dbReference>
<dbReference type="CDD" id="cd16914">
    <property type="entry name" value="EcfT"/>
    <property type="match status" value="1"/>
</dbReference>
<keyword evidence="7 9" id="KW-1133">Transmembrane helix</keyword>
<keyword evidence="8 9" id="KW-0472">Membrane</keyword>
<feature type="transmembrane region" description="Helical" evidence="9">
    <location>
        <begin position="762"/>
        <end position="784"/>
    </location>
</feature>
<organism evidence="11 12">
    <name type="scientific">Zhihengliuella salsuginis</name>
    <dbReference type="NCBI Taxonomy" id="578222"/>
    <lineage>
        <taxon>Bacteria</taxon>
        <taxon>Bacillati</taxon>
        <taxon>Actinomycetota</taxon>
        <taxon>Actinomycetes</taxon>
        <taxon>Micrococcales</taxon>
        <taxon>Micrococcaceae</taxon>
        <taxon>Zhihengliuella</taxon>
    </lineage>
</organism>
<sequence length="790" mass="81811">MRTVDPAPRLAGAEIVASGWGWRHADRTKPAVSGLDLRVAPGERVLVVGPSGAGKSTLLHALAGVIHEDDEESESAGSLTVDGVPAHELKGATGLMQQDPETQVVQSTVGDDVAFGCENHAVPREQIPARVAGALDAVGLDVGLDASTSALSGGQKQRLALAGLLAMAPKVLLLDEPTANLDPDGVGEVRDAVVRVLDSTGATAVIVEHRLAAWAPHVDRVLVLEPGGGIVAAGTPGELFAPGPVRERLIAAGVWVPGYVPELPAVPASHRASADRTTAARLSALDLAVGRGNPKKNGIPALTGIGLDLTAGRAICVTGPNGAGKSTLALTLGGLLPEFGGELSFAEGTDGEPARPYAWRAGELVSRIGSVFQEPEHQFVAQTVREELEYGQRHARGTDGRPLLGEARIAARTDELLARLGLADLADANPFTLSGGEKRRLSVAAVLATRPRMLILDEPTFGQDANTWRELAVLLRAEREAGTAIVAVTHDEHFAHAIGAEQIDVRDLGDGVVAAGDRGAAQPSRLSLEPGRRAAASFLGRANPLAKLAAVALATTPVVVSLDFVSASVVVAATLAMLPLSGVRIRDFLVRAWPLLVAGLFAAWGTTLVGRTSGAMLIDTGPVTISTGSLEAGIATGVRIFAVALPAVLVIASTNPTDLANGLAQKLRLPHRFVLGALAAMRLVGLLAEEWQVLSMARRARGVGSHGSAWQRTRANAGQAFSLIVQAIRRASRLAVSMEAKGFGGPERTWARESVFRPRDAAIVLTGLLVGGAAVAAALAAGTWNVVWTS</sequence>
<keyword evidence="6" id="KW-0067">ATP-binding</keyword>
<proteinExistence type="inferred from homology"/>
<keyword evidence="5" id="KW-0547">Nucleotide-binding</keyword>
<evidence type="ECO:0000256" key="4">
    <source>
        <dbReference type="ARBA" id="ARBA00022692"/>
    </source>
</evidence>
<evidence type="ECO:0000256" key="3">
    <source>
        <dbReference type="ARBA" id="ARBA00022448"/>
    </source>
</evidence>
<evidence type="ECO:0000256" key="5">
    <source>
        <dbReference type="ARBA" id="ARBA00022741"/>
    </source>
</evidence>
<protein>
    <recommendedName>
        <fullName evidence="10">ABC transporter domain-containing protein</fullName>
    </recommendedName>
</protein>
<keyword evidence="4 9" id="KW-0812">Transmembrane</keyword>
<dbReference type="InterPro" id="IPR003339">
    <property type="entry name" value="ABC/ECF_trnsptr_transmembrane"/>
</dbReference>
<dbReference type="PROSITE" id="PS00211">
    <property type="entry name" value="ABC_TRANSPORTER_1"/>
    <property type="match status" value="2"/>
</dbReference>
<evidence type="ECO:0000256" key="7">
    <source>
        <dbReference type="ARBA" id="ARBA00022989"/>
    </source>
</evidence>
<dbReference type="InterPro" id="IPR003593">
    <property type="entry name" value="AAA+_ATPase"/>
</dbReference>
<keyword evidence="3" id="KW-0813">Transport</keyword>
<evidence type="ECO:0000256" key="1">
    <source>
        <dbReference type="ARBA" id="ARBA00004141"/>
    </source>
</evidence>
<dbReference type="Pfam" id="PF00005">
    <property type="entry name" value="ABC_tran"/>
    <property type="match status" value="2"/>
</dbReference>
<feature type="transmembrane region" description="Helical" evidence="9">
    <location>
        <begin position="588"/>
        <end position="609"/>
    </location>
</feature>
<evidence type="ECO:0000256" key="6">
    <source>
        <dbReference type="ARBA" id="ARBA00022840"/>
    </source>
</evidence>
<feature type="domain" description="ABC transporter" evidence="10">
    <location>
        <begin position="10"/>
        <end position="252"/>
    </location>
</feature>
<dbReference type="Gene3D" id="3.40.50.300">
    <property type="entry name" value="P-loop containing nucleotide triphosphate hydrolases"/>
    <property type="match status" value="2"/>
</dbReference>
<comment type="similarity">
    <text evidence="2">Belongs to the ABC transporter superfamily.</text>
</comment>
<name>A0ABQ3GDJ9_9MICC</name>
<dbReference type="CDD" id="cd03225">
    <property type="entry name" value="ABC_cobalt_CbiO_domain1"/>
    <property type="match status" value="2"/>
</dbReference>
<dbReference type="RefSeq" id="WP_189348842.1">
    <property type="nucleotide sequence ID" value="NZ_BMXK01000003.1"/>
</dbReference>
<feature type="transmembrane region" description="Helical" evidence="9">
    <location>
        <begin position="630"/>
        <end position="653"/>
    </location>
</feature>
<evidence type="ECO:0000313" key="12">
    <source>
        <dbReference type="Proteomes" id="UP000642819"/>
    </source>
</evidence>
<dbReference type="PANTHER" id="PTHR43553">
    <property type="entry name" value="HEAVY METAL TRANSPORTER"/>
    <property type="match status" value="1"/>
</dbReference>
<evidence type="ECO:0000256" key="2">
    <source>
        <dbReference type="ARBA" id="ARBA00005417"/>
    </source>
</evidence>
<evidence type="ECO:0000256" key="8">
    <source>
        <dbReference type="ARBA" id="ARBA00023136"/>
    </source>
</evidence>
<feature type="domain" description="ABC transporter" evidence="10">
    <location>
        <begin position="282"/>
        <end position="542"/>
    </location>
</feature>
<evidence type="ECO:0000256" key="9">
    <source>
        <dbReference type="SAM" id="Phobius"/>
    </source>
</evidence>
<keyword evidence="12" id="KW-1185">Reference proteome</keyword>
<evidence type="ECO:0000259" key="10">
    <source>
        <dbReference type="PROSITE" id="PS50893"/>
    </source>
</evidence>
<evidence type="ECO:0000313" key="11">
    <source>
        <dbReference type="EMBL" id="GHD02650.1"/>
    </source>
</evidence>
<dbReference type="SMART" id="SM00382">
    <property type="entry name" value="AAA"/>
    <property type="match status" value="2"/>
</dbReference>
<dbReference type="PROSITE" id="PS50893">
    <property type="entry name" value="ABC_TRANSPORTER_2"/>
    <property type="match status" value="2"/>
</dbReference>
<comment type="subcellular location">
    <subcellularLocation>
        <location evidence="1">Membrane</location>
        <topology evidence="1">Multi-pass membrane protein</topology>
    </subcellularLocation>
</comment>
<gene>
    <name evidence="11" type="ORF">GCM10008096_08010</name>
</gene>
<dbReference type="Pfam" id="PF02361">
    <property type="entry name" value="CbiQ"/>
    <property type="match status" value="1"/>
</dbReference>
<comment type="caution">
    <text evidence="11">The sequence shown here is derived from an EMBL/GenBank/DDBJ whole genome shotgun (WGS) entry which is preliminary data.</text>
</comment>
<dbReference type="InterPro" id="IPR050095">
    <property type="entry name" value="ECF_ABC_transporter_ATP-bd"/>
</dbReference>
<dbReference type="InterPro" id="IPR003439">
    <property type="entry name" value="ABC_transporter-like_ATP-bd"/>
</dbReference>
<feature type="transmembrane region" description="Helical" evidence="9">
    <location>
        <begin position="548"/>
        <end position="576"/>
    </location>
</feature>
<dbReference type="SUPFAM" id="SSF52540">
    <property type="entry name" value="P-loop containing nucleoside triphosphate hydrolases"/>
    <property type="match status" value="2"/>
</dbReference>
<reference evidence="12" key="1">
    <citation type="journal article" date="2019" name="Int. J. Syst. Evol. Microbiol.">
        <title>The Global Catalogue of Microorganisms (GCM) 10K type strain sequencing project: providing services to taxonomists for standard genome sequencing and annotation.</title>
        <authorList>
            <consortium name="The Broad Institute Genomics Platform"/>
            <consortium name="The Broad Institute Genome Sequencing Center for Infectious Disease"/>
            <person name="Wu L."/>
            <person name="Ma J."/>
        </authorList>
    </citation>
    <scope>NUCLEOTIDE SEQUENCE [LARGE SCALE GENOMIC DNA]</scope>
    <source>
        <strain evidence="12">KCTC 19466</strain>
    </source>
</reference>
<accession>A0ABQ3GDJ9</accession>